<organism evidence="1">
    <name type="scientific">freshwater metagenome</name>
    <dbReference type="NCBI Taxonomy" id="449393"/>
    <lineage>
        <taxon>unclassified sequences</taxon>
        <taxon>metagenomes</taxon>
        <taxon>ecological metagenomes</taxon>
    </lineage>
</organism>
<dbReference type="Pfam" id="PF13669">
    <property type="entry name" value="Glyoxalase_4"/>
    <property type="match status" value="1"/>
</dbReference>
<evidence type="ECO:0000313" key="1">
    <source>
        <dbReference type="EMBL" id="CAB4657005.1"/>
    </source>
</evidence>
<reference evidence="1" key="1">
    <citation type="submission" date="2020-05" db="EMBL/GenBank/DDBJ databases">
        <authorList>
            <person name="Chiriac C."/>
            <person name="Salcher M."/>
            <person name="Ghai R."/>
            <person name="Kavagutti S V."/>
        </authorList>
    </citation>
    <scope>NUCLEOTIDE SEQUENCE</scope>
</reference>
<sequence length="155" mass="17659">MPLDNTDLYHIAWVVDDLELSMKAFGSTGLQWAIPTIRTVKVQTPTTAITEFSIFVTYSIHDPMHVELIQKCPGSPWDNVPNGSPHHLGWWSHDFKKSINDLVSEGHKLESWMVDSDGQPARFAYFQNPLGQRIEIVDIAARPQLQAWWAGMQYP</sequence>
<name>A0A6J6L9K9_9ZZZZ</name>
<dbReference type="SUPFAM" id="SSF54593">
    <property type="entry name" value="Glyoxalase/Bleomycin resistance protein/Dihydroxybiphenyl dioxygenase"/>
    <property type="match status" value="1"/>
</dbReference>
<dbReference type="InterPro" id="IPR029068">
    <property type="entry name" value="Glyas_Bleomycin-R_OHBP_Dase"/>
</dbReference>
<accession>A0A6J6L9K9</accession>
<proteinExistence type="predicted"/>
<dbReference type="EMBL" id="CAEZWU010000001">
    <property type="protein sequence ID" value="CAB4657005.1"/>
    <property type="molecule type" value="Genomic_DNA"/>
</dbReference>
<dbReference type="AlphaFoldDB" id="A0A6J6L9K9"/>
<dbReference type="Gene3D" id="3.10.180.10">
    <property type="entry name" value="2,3-Dihydroxybiphenyl 1,2-Dioxygenase, domain 1"/>
    <property type="match status" value="1"/>
</dbReference>
<protein>
    <submittedName>
        <fullName evidence="1">Unannotated protein</fullName>
    </submittedName>
</protein>
<gene>
    <name evidence="1" type="ORF">UFOPK2292_00019</name>
</gene>